<evidence type="ECO:0000259" key="1">
    <source>
        <dbReference type="Pfam" id="PF18755"/>
    </source>
</evidence>
<organism evidence="2 3">
    <name type="scientific">Kutzneria viridogrisea</name>
    <dbReference type="NCBI Taxonomy" id="47990"/>
    <lineage>
        <taxon>Bacteria</taxon>
        <taxon>Bacillati</taxon>
        <taxon>Actinomycetota</taxon>
        <taxon>Actinomycetes</taxon>
        <taxon>Pseudonocardiales</taxon>
        <taxon>Pseudonocardiaceae</taxon>
        <taxon>Kutzneria</taxon>
    </lineage>
</organism>
<comment type="caution">
    <text evidence="2">The sequence shown here is derived from an EMBL/GenBank/DDBJ whole genome shotgun (WGS) entry which is preliminary data.</text>
</comment>
<sequence>MMGLHCDLSEAVAGFEATLPLDAGTGDELGARIRADGTVILTDERVYATPSGAATALSGYPQNGWTVLRTSNGRTLDKMRAELHAQRGN</sequence>
<evidence type="ECO:0000313" key="3">
    <source>
        <dbReference type="Proteomes" id="UP000517916"/>
    </source>
</evidence>
<protein>
    <recommendedName>
        <fullName evidence="1">RAMA domain-containing protein</fullName>
    </recommendedName>
</protein>
<gene>
    <name evidence="2" type="ORF">BC739_004108</name>
</gene>
<feature type="domain" description="RAMA" evidence="1">
    <location>
        <begin position="26"/>
        <end position="87"/>
    </location>
</feature>
<keyword evidence="3" id="KW-1185">Reference proteome</keyword>
<dbReference type="EMBL" id="JACJID010000003">
    <property type="protein sequence ID" value="MBA8926902.1"/>
    <property type="molecule type" value="Genomic_DNA"/>
</dbReference>
<dbReference type="Proteomes" id="UP000517916">
    <property type="component" value="Unassembled WGS sequence"/>
</dbReference>
<dbReference type="InterPro" id="IPR040843">
    <property type="entry name" value="RAMA"/>
</dbReference>
<dbReference type="Pfam" id="PF18755">
    <property type="entry name" value="RAMA"/>
    <property type="match status" value="1"/>
</dbReference>
<name>A0ABR6BJV1_9PSEU</name>
<proteinExistence type="predicted"/>
<reference evidence="2 3" key="1">
    <citation type="submission" date="2020-08" db="EMBL/GenBank/DDBJ databases">
        <title>Genomic Encyclopedia of Archaeal and Bacterial Type Strains, Phase II (KMG-II): from individual species to whole genera.</title>
        <authorList>
            <person name="Goeker M."/>
        </authorList>
    </citation>
    <scope>NUCLEOTIDE SEQUENCE [LARGE SCALE GENOMIC DNA]</scope>
    <source>
        <strain evidence="2 3">DSM 43850</strain>
    </source>
</reference>
<accession>A0ABR6BJV1</accession>
<evidence type="ECO:0000313" key="2">
    <source>
        <dbReference type="EMBL" id="MBA8926902.1"/>
    </source>
</evidence>